<evidence type="ECO:0000313" key="1">
    <source>
        <dbReference type="EMBL" id="MED4130163.1"/>
    </source>
</evidence>
<dbReference type="EMBL" id="JAROAS010000055">
    <property type="protein sequence ID" value="MED4130163.1"/>
    <property type="molecule type" value="Genomic_DNA"/>
</dbReference>
<gene>
    <name evidence="1" type="ORF">P5F74_18775</name>
</gene>
<organism evidence="1 2">
    <name type="scientific">Shouchella miscanthi</name>
    <dbReference type="NCBI Taxonomy" id="2598861"/>
    <lineage>
        <taxon>Bacteria</taxon>
        <taxon>Bacillati</taxon>
        <taxon>Bacillota</taxon>
        <taxon>Bacilli</taxon>
        <taxon>Bacillales</taxon>
        <taxon>Bacillaceae</taxon>
        <taxon>Shouchella</taxon>
    </lineage>
</organism>
<feature type="non-terminal residue" evidence="1">
    <location>
        <position position="1"/>
    </location>
</feature>
<protein>
    <submittedName>
        <fullName evidence="1">Adenylate cyclase</fullName>
    </submittedName>
</protein>
<name>A0ABU6NRV9_9BACI</name>
<comment type="caution">
    <text evidence="1">The sequence shown here is derived from an EMBL/GenBank/DDBJ whole genome shotgun (WGS) entry which is preliminary data.</text>
</comment>
<dbReference type="InterPro" id="IPR029787">
    <property type="entry name" value="Nucleotide_cyclase"/>
</dbReference>
<keyword evidence="2" id="KW-1185">Reference proteome</keyword>
<dbReference type="Proteomes" id="UP001341820">
    <property type="component" value="Unassembled WGS sequence"/>
</dbReference>
<proteinExistence type="predicted"/>
<evidence type="ECO:0000313" key="2">
    <source>
        <dbReference type="Proteomes" id="UP001341820"/>
    </source>
</evidence>
<sequence length="145" mass="16600">TKFLTVPKVDLYDLYKRAICINTYMNMLNKLLTQRNLPNINAGIGLSASETLVVKAGRKSINNLVWIGKSVPLASKLADISNKNKIKRIAVSETFHYNIIDIVRQNHPHLESAFIEEFDEKIGNFYHLDLYESDFVDWIDEGMPT</sequence>
<dbReference type="SUPFAM" id="SSF55073">
    <property type="entry name" value="Nucleotide cyclase"/>
    <property type="match status" value="1"/>
</dbReference>
<reference evidence="1 2" key="1">
    <citation type="submission" date="2023-03" db="EMBL/GenBank/DDBJ databases">
        <title>Bacillus Genome Sequencing.</title>
        <authorList>
            <person name="Dunlap C."/>
        </authorList>
    </citation>
    <scope>NUCLEOTIDE SEQUENCE [LARGE SCALE GENOMIC DNA]</scope>
    <source>
        <strain evidence="1 2">B-4107</strain>
    </source>
</reference>
<accession>A0ABU6NRV9</accession>